<feature type="region of interest" description="Disordered" evidence="8">
    <location>
        <begin position="117"/>
        <end position="150"/>
    </location>
</feature>
<dbReference type="GO" id="GO:0015385">
    <property type="term" value="F:sodium:proton antiporter activity"/>
    <property type="evidence" value="ECO:0007669"/>
    <property type="project" value="TreeGrafter"/>
</dbReference>
<dbReference type="InterPro" id="IPR007208">
    <property type="entry name" value="MrpF/PhaF-like"/>
</dbReference>
<proteinExistence type="inferred from homology"/>
<evidence type="ECO:0000256" key="9">
    <source>
        <dbReference type="SAM" id="Phobius"/>
    </source>
</evidence>
<keyword evidence="3" id="KW-0813">Transport</keyword>
<evidence type="ECO:0000256" key="6">
    <source>
        <dbReference type="ARBA" id="ARBA00022989"/>
    </source>
</evidence>
<dbReference type="GO" id="GO:0005886">
    <property type="term" value="C:plasma membrane"/>
    <property type="evidence" value="ECO:0007669"/>
    <property type="project" value="UniProtKB-SubCell"/>
</dbReference>
<evidence type="ECO:0000256" key="8">
    <source>
        <dbReference type="SAM" id="MobiDB-lite"/>
    </source>
</evidence>
<evidence type="ECO:0008006" key="12">
    <source>
        <dbReference type="Google" id="ProtNLM"/>
    </source>
</evidence>
<dbReference type="Pfam" id="PF04066">
    <property type="entry name" value="MrpF_PhaF"/>
    <property type="match status" value="1"/>
</dbReference>
<feature type="transmembrane region" description="Helical" evidence="9">
    <location>
        <begin position="63"/>
        <end position="86"/>
    </location>
</feature>
<feature type="transmembrane region" description="Helical" evidence="9">
    <location>
        <begin position="37"/>
        <end position="57"/>
    </location>
</feature>
<keyword evidence="6 9" id="KW-1133">Transmembrane helix</keyword>
<accession>A0A2I1KRI2</accession>
<protein>
    <recommendedName>
        <fullName evidence="12">Cation:proton antiporter</fullName>
    </recommendedName>
</protein>
<evidence type="ECO:0000256" key="5">
    <source>
        <dbReference type="ARBA" id="ARBA00022692"/>
    </source>
</evidence>
<dbReference type="EMBL" id="PKHA01000009">
    <property type="protein sequence ID" value="PKY98240.1"/>
    <property type="molecule type" value="Genomic_DNA"/>
</dbReference>
<evidence type="ECO:0000256" key="1">
    <source>
        <dbReference type="ARBA" id="ARBA00004651"/>
    </source>
</evidence>
<comment type="similarity">
    <text evidence="2">Belongs to the CPA3 antiporters (TC 2.A.63) subunit F family.</text>
</comment>
<keyword evidence="7 9" id="KW-0472">Membrane</keyword>
<keyword evidence="4" id="KW-1003">Cell membrane</keyword>
<comment type="caution">
    <text evidence="10">The sequence shown here is derived from an EMBL/GenBank/DDBJ whole genome shotgun (WGS) entry which is preliminary data.</text>
</comment>
<feature type="compositionally biased region" description="Acidic residues" evidence="8">
    <location>
        <begin position="131"/>
        <end position="150"/>
    </location>
</feature>
<dbReference type="RefSeq" id="WP_006549273.1">
    <property type="nucleotide sequence ID" value="NZ_JADNGB010000003.1"/>
</dbReference>
<evidence type="ECO:0000313" key="11">
    <source>
        <dbReference type="Proteomes" id="UP000234778"/>
    </source>
</evidence>
<organism evidence="10 11">
    <name type="scientific">Actinomyces urogenitalis</name>
    <dbReference type="NCBI Taxonomy" id="103621"/>
    <lineage>
        <taxon>Bacteria</taxon>
        <taxon>Bacillati</taxon>
        <taxon>Actinomycetota</taxon>
        <taxon>Actinomycetes</taxon>
        <taxon>Actinomycetales</taxon>
        <taxon>Actinomycetaceae</taxon>
        <taxon>Actinomyces</taxon>
    </lineage>
</organism>
<comment type="subcellular location">
    <subcellularLocation>
        <location evidence="1">Cell membrane</location>
        <topology evidence="1">Multi-pass membrane protein</topology>
    </subcellularLocation>
</comment>
<evidence type="ECO:0000256" key="2">
    <source>
        <dbReference type="ARBA" id="ARBA00009212"/>
    </source>
</evidence>
<dbReference type="GeneID" id="81708952"/>
<gene>
    <name evidence="10" type="ORF">CYJ26_08400</name>
</gene>
<feature type="transmembrane region" description="Helical" evidence="9">
    <location>
        <begin position="6"/>
        <end position="25"/>
    </location>
</feature>
<sequence length="150" mass="15354">MTMVIGVAHALTLVLLVVAAVMALARMAMGPSSLDRSIATDLLTAVTVAGTGLYVVISGSTTALPVLVVLSLIGFTGPVAIARLISFRSVQVRDLRRSTAGAGAASQTRGSLERAADAAQACATVGPEAEQTWDDAEDGEDLDADTEGRR</sequence>
<evidence type="ECO:0000256" key="3">
    <source>
        <dbReference type="ARBA" id="ARBA00022448"/>
    </source>
</evidence>
<dbReference type="Proteomes" id="UP000234778">
    <property type="component" value="Unassembled WGS sequence"/>
</dbReference>
<evidence type="ECO:0000256" key="7">
    <source>
        <dbReference type="ARBA" id="ARBA00023136"/>
    </source>
</evidence>
<dbReference type="PANTHER" id="PTHR34702:SF1">
    <property type="entry name" value="NA(+)_H(+) ANTIPORTER SUBUNIT F"/>
    <property type="match status" value="1"/>
</dbReference>
<keyword evidence="5 9" id="KW-0812">Transmembrane</keyword>
<evidence type="ECO:0000313" key="10">
    <source>
        <dbReference type="EMBL" id="PKY98240.1"/>
    </source>
</evidence>
<evidence type="ECO:0000256" key="4">
    <source>
        <dbReference type="ARBA" id="ARBA00022475"/>
    </source>
</evidence>
<reference evidence="10 11" key="1">
    <citation type="submission" date="2017-12" db="EMBL/GenBank/DDBJ databases">
        <title>Phylogenetic diversity of female urinary microbiome.</title>
        <authorList>
            <person name="Thomas-White K."/>
            <person name="Wolfe A.J."/>
        </authorList>
    </citation>
    <scope>NUCLEOTIDE SEQUENCE [LARGE SCALE GENOMIC DNA]</scope>
    <source>
        <strain evidence="10 11">UMB0319</strain>
    </source>
</reference>
<dbReference type="PANTHER" id="PTHR34702">
    <property type="entry name" value="NA(+)/H(+) ANTIPORTER SUBUNIT F1"/>
    <property type="match status" value="1"/>
</dbReference>
<dbReference type="AlphaFoldDB" id="A0A2I1KRI2"/>
<name>A0A2I1KRI2_9ACTO</name>